<organism evidence="2 3">
    <name type="scientific">Synaphobranchus kaupii</name>
    <name type="common">Kaup's arrowtooth eel</name>
    <dbReference type="NCBI Taxonomy" id="118154"/>
    <lineage>
        <taxon>Eukaryota</taxon>
        <taxon>Metazoa</taxon>
        <taxon>Chordata</taxon>
        <taxon>Craniata</taxon>
        <taxon>Vertebrata</taxon>
        <taxon>Euteleostomi</taxon>
        <taxon>Actinopterygii</taxon>
        <taxon>Neopterygii</taxon>
        <taxon>Teleostei</taxon>
        <taxon>Anguilliformes</taxon>
        <taxon>Synaphobranchidae</taxon>
        <taxon>Synaphobranchus</taxon>
    </lineage>
</organism>
<name>A0A9Q1EWE0_SYNKA</name>
<proteinExistence type="predicted"/>
<accession>A0A9Q1EWE0</accession>
<gene>
    <name evidence="2" type="ORF">SKAU_G00304680</name>
</gene>
<evidence type="ECO:0000313" key="2">
    <source>
        <dbReference type="EMBL" id="KAJ8346275.1"/>
    </source>
</evidence>
<feature type="region of interest" description="Disordered" evidence="1">
    <location>
        <begin position="1"/>
        <end position="47"/>
    </location>
</feature>
<dbReference type="AlphaFoldDB" id="A0A9Q1EWE0"/>
<reference evidence="2" key="1">
    <citation type="journal article" date="2023" name="Science">
        <title>Genome structures resolve the early diversification of teleost fishes.</title>
        <authorList>
            <person name="Parey E."/>
            <person name="Louis A."/>
            <person name="Montfort J."/>
            <person name="Bouchez O."/>
            <person name="Roques C."/>
            <person name="Iampietro C."/>
            <person name="Lluch J."/>
            <person name="Castinel A."/>
            <person name="Donnadieu C."/>
            <person name="Desvignes T."/>
            <person name="Floi Bucao C."/>
            <person name="Jouanno E."/>
            <person name="Wen M."/>
            <person name="Mejri S."/>
            <person name="Dirks R."/>
            <person name="Jansen H."/>
            <person name="Henkel C."/>
            <person name="Chen W.J."/>
            <person name="Zahm M."/>
            <person name="Cabau C."/>
            <person name="Klopp C."/>
            <person name="Thompson A.W."/>
            <person name="Robinson-Rechavi M."/>
            <person name="Braasch I."/>
            <person name="Lecointre G."/>
            <person name="Bobe J."/>
            <person name="Postlethwait J.H."/>
            <person name="Berthelot C."/>
            <person name="Roest Crollius H."/>
            <person name="Guiguen Y."/>
        </authorList>
    </citation>
    <scope>NUCLEOTIDE SEQUENCE</scope>
    <source>
        <strain evidence="2">WJC10195</strain>
    </source>
</reference>
<keyword evidence="3" id="KW-1185">Reference proteome</keyword>
<comment type="caution">
    <text evidence="2">The sequence shown here is derived from an EMBL/GenBank/DDBJ whole genome shotgun (WGS) entry which is preliminary data.</text>
</comment>
<evidence type="ECO:0000313" key="3">
    <source>
        <dbReference type="Proteomes" id="UP001152622"/>
    </source>
</evidence>
<dbReference type="EMBL" id="JAINUF010000012">
    <property type="protein sequence ID" value="KAJ8346275.1"/>
    <property type="molecule type" value="Genomic_DNA"/>
</dbReference>
<protein>
    <submittedName>
        <fullName evidence="2">Uncharacterized protein</fullName>
    </submittedName>
</protein>
<dbReference type="Proteomes" id="UP001152622">
    <property type="component" value="Chromosome 12"/>
</dbReference>
<evidence type="ECO:0000256" key="1">
    <source>
        <dbReference type="SAM" id="MobiDB-lite"/>
    </source>
</evidence>
<feature type="region of interest" description="Disordered" evidence="1">
    <location>
        <begin position="80"/>
        <end position="119"/>
    </location>
</feature>
<sequence length="119" mass="13079">MSACETAAQAGRLNRGPAIEGPENVLRVPRRDRRPLSPRSGALSDSRGCEAPFVMLTLLVPSLPLAMRVAQWAHREGAFNQEIPSQTNLLAPKTLPRDSPAGPRGDLPRERIRPRRRGI</sequence>